<organism evidence="2 3">
    <name type="scientific">Chitinimonas arctica</name>
    <dbReference type="NCBI Taxonomy" id="2594795"/>
    <lineage>
        <taxon>Bacteria</taxon>
        <taxon>Pseudomonadati</taxon>
        <taxon>Pseudomonadota</taxon>
        <taxon>Betaproteobacteria</taxon>
        <taxon>Neisseriales</taxon>
        <taxon>Chitinibacteraceae</taxon>
        <taxon>Chitinimonas</taxon>
    </lineage>
</organism>
<gene>
    <name evidence="2" type="ORF">FNU76_07660</name>
</gene>
<dbReference type="Proteomes" id="UP000317550">
    <property type="component" value="Chromosome"/>
</dbReference>
<protein>
    <submittedName>
        <fullName evidence="2">DUF945 domain-containing protein</fullName>
    </submittedName>
</protein>
<keyword evidence="1" id="KW-0472">Membrane</keyword>
<dbReference type="EMBL" id="CP041730">
    <property type="protein sequence ID" value="QDQ26246.1"/>
    <property type="molecule type" value="Genomic_DNA"/>
</dbReference>
<accession>A0A516SDM1</accession>
<dbReference type="Pfam" id="PF06097">
    <property type="entry name" value="DUF945"/>
    <property type="match status" value="1"/>
</dbReference>
<keyword evidence="1" id="KW-0812">Transmembrane</keyword>
<reference evidence="3" key="1">
    <citation type="submission" date="2019-07" db="EMBL/GenBank/DDBJ databases">
        <title>Chitinimonas sp. nov., isolated from Ny-Alesund, arctica soil.</title>
        <authorList>
            <person name="Xu Q."/>
            <person name="Peng F."/>
        </authorList>
    </citation>
    <scope>NUCLEOTIDE SEQUENCE [LARGE SCALE GENOMIC DNA]</scope>
    <source>
        <strain evidence="3">R3-44</strain>
    </source>
</reference>
<evidence type="ECO:0000313" key="3">
    <source>
        <dbReference type="Proteomes" id="UP000317550"/>
    </source>
</evidence>
<dbReference type="KEGG" id="cari:FNU76_07660"/>
<keyword evidence="1" id="KW-1133">Transmembrane helix</keyword>
<evidence type="ECO:0000256" key="1">
    <source>
        <dbReference type="SAM" id="Phobius"/>
    </source>
</evidence>
<sequence length="525" mass="57212">MHVPVRYCPPGTRFSTPQSVHHKVCHPVKQKPLLIALAAIGSAALAYTGASWWAGKQAEITLAKQHQLVADLPYFVVKSRQYTRGIFSSQERTTIALSPNLIKPYHILMLEGLGKIKPEMTYTQTIKHGPLPLLLSGNFSPFKAVVTTDIEFTAETQAFLKKFFGEQKPLQIENRIRFDDDGVVLVKIPSFNHEEALSKVKAVWQGMDASISYGGDFNSIAISAVAPGLHFEANDKVTLDVKELRFESSNTRGAAGIMLGEGKMTLASAAFTQLEKDHPMDVKMDGLSYQVRTSAEGEFINSGGDIDLKTLALNGKNYGPAALSVSANHLHGPTLFKLSKAMAQVQREVADPAEQAGKMLKVFRNEGLPLLRNDPSLAIKRLSVKLPEGEVSLQAALSLKGFEDKDLDNPIKLLEKLQAKADLKVPKQVVETVVLWKARGAIAIDTEEGEQPDTEELDNLARNLMESNIRKLTEQNLIRADGDMLSSSAQWLGGSLTVNGTPIPLPWQMGLPAAAATVPPAEPAN</sequence>
<dbReference type="AlphaFoldDB" id="A0A516SDM1"/>
<evidence type="ECO:0000313" key="2">
    <source>
        <dbReference type="EMBL" id="QDQ26246.1"/>
    </source>
</evidence>
<dbReference type="InterPro" id="IPR010352">
    <property type="entry name" value="DUF945"/>
</dbReference>
<proteinExistence type="predicted"/>
<dbReference type="OrthoDB" id="8523324at2"/>
<feature type="transmembrane region" description="Helical" evidence="1">
    <location>
        <begin position="33"/>
        <end position="54"/>
    </location>
</feature>
<keyword evidence="3" id="KW-1185">Reference proteome</keyword>
<name>A0A516SDM1_9NEIS</name>